<dbReference type="InterPro" id="IPR002347">
    <property type="entry name" value="SDR_fam"/>
</dbReference>
<keyword evidence="4" id="KW-1185">Reference proteome</keyword>
<proteinExistence type="predicted"/>
<evidence type="ECO:0000313" key="4">
    <source>
        <dbReference type="Proteomes" id="UP000285624"/>
    </source>
</evidence>
<dbReference type="Gene3D" id="3.40.50.720">
    <property type="entry name" value="NAD(P)-binding Rossmann-like Domain"/>
    <property type="match status" value="1"/>
</dbReference>
<name>A0A3R7H0G6_9STRA</name>
<evidence type="ECO:0008006" key="6">
    <source>
        <dbReference type="Google" id="ProtNLM"/>
    </source>
</evidence>
<evidence type="ECO:0000313" key="5">
    <source>
        <dbReference type="Proteomes" id="UP000285883"/>
    </source>
</evidence>
<sequence length="280" mass="31289">MPTPPKHALIVGASSGIGLAMAQQIAPLVTKITLCSRSCPPDMMSSVKAKNPDVEVVYERLDMSLLHDVRGFTTKHADTKFDWIVLTAGMLFFCERADTSEGLDTKLVTMYYARFLLVHDLLANLNRPGVRVLWVLAAGQANVAPDLDDLGLKRSYSMNGVAHATVLYLDLMAQSMSEHAPKATFMHIEPGFVNTNLMDNESSWWWVCWPMKLAALLLAESPEKNAKGLMQSLTKSEYASGWKLLNKRAEELPKTKFHTDELKDVVWDHTLQTIDDVLKQ</sequence>
<keyword evidence="1" id="KW-0560">Oxidoreductase</keyword>
<dbReference type="EMBL" id="MBDN02000093">
    <property type="protein sequence ID" value="RLN80947.1"/>
    <property type="molecule type" value="Genomic_DNA"/>
</dbReference>
<evidence type="ECO:0000313" key="2">
    <source>
        <dbReference type="EMBL" id="RLN36542.1"/>
    </source>
</evidence>
<dbReference type="Pfam" id="PF00106">
    <property type="entry name" value="adh_short"/>
    <property type="match status" value="1"/>
</dbReference>
<evidence type="ECO:0000313" key="3">
    <source>
        <dbReference type="EMBL" id="RLN80947.1"/>
    </source>
</evidence>
<dbReference type="PANTHER" id="PTHR47534:SF3">
    <property type="entry name" value="ALCOHOL DEHYDROGENASE-LIKE C-TERMINAL DOMAIN-CONTAINING PROTEIN"/>
    <property type="match status" value="1"/>
</dbReference>
<dbReference type="EMBL" id="MAYM02000734">
    <property type="protein sequence ID" value="RLN36542.1"/>
    <property type="molecule type" value="Genomic_DNA"/>
</dbReference>
<dbReference type="AlphaFoldDB" id="A0A3R7H0G6"/>
<dbReference type="InterPro" id="IPR036291">
    <property type="entry name" value="NAD(P)-bd_dom_sf"/>
</dbReference>
<dbReference type="GO" id="GO:0016491">
    <property type="term" value="F:oxidoreductase activity"/>
    <property type="evidence" value="ECO:0007669"/>
    <property type="project" value="UniProtKB-KW"/>
</dbReference>
<organism evidence="3 4">
    <name type="scientific">Phytophthora kernoviae</name>
    <dbReference type="NCBI Taxonomy" id="325452"/>
    <lineage>
        <taxon>Eukaryota</taxon>
        <taxon>Sar</taxon>
        <taxon>Stramenopiles</taxon>
        <taxon>Oomycota</taxon>
        <taxon>Peronosporomycetes</taxon>
        <taxon>Peronosporales</taxon>
        <taxon>Peronosporaceae</taxon>
        <taxon>Phytophthora</taxon>
    </lineage>
</organism>
<reference evidence="4 5" key="1">
    <citation type="submission" date="2018-07" db="EMBL/GenBank/DDBJ databases">
        <title>Genome sequencing of oomycete isolates from Chile give support for New Zealand origin for Phytophthora kernoviae and make available the first Nothophytophthora sp. genome.</title>
        <authorList>
            <person name="Studholme D.J."/>
            <person name="Sanfuentes E."/>
            <person name="Panda P."/>
            <person name="Hill R."/>
            <person name="Sambles C."/>
            <person name="Grant M."/>
            <person name="Williams N.M."/>
            <person name="Mcdougal R.L."/>
        </authorList>
    </citation>
    <scope>NUCLEOTIDE SEQUENCE [LARGE SCALE GENOMIC DNA]</scope>
    <source>
        <strain evidence="2">Chile2</strain>
        <strain evidence="3">Chile4</strain>
    </source>
</reference>
<protein>
    <recommendedName>
        <fullName evidence="6">Oxidoreductase</fullName>
    </recommendedName>
</protein>
<dbReference type="Proteomes" id="UP000285624">
    <property type="component" value="Unassembled WGS sequence"/>
</dbReference>
<dbReference type="Proteomes" id="UP000285883">
    <property type="component" value="Unassembled WGS sequence"/>
</dbReference>
<evidence type="ECO:0000256" key="1">
    <source>
        <dbReference type="ARBA" id="ARBA00023002"/>
    </source>
</evidence>
<dbReference type="PRINTS" id="PR00081">
    <property type="entry name" value="GDHRDH"/>
</dbReference>
<comment type="caution">
    <text evidence="3">The sequence shown here is derived from an EMBL/GenBank/DDBJ whole genome shotgun (WGS) entry which is preliminary data.</text>
</comment>
<accession>A0A3R7H0G6</accession>
<dbReference type="PANTHER" id="PTHR47534">
    <property type="entry name" value="YALI0E05731P"/>
    <property type="match status" value="1"/>
</dbReference>
<dbReference type="STRING" id="325452.A0A3R7H0G6"/>
<dbReference type="SUPFAM" id="SSF51735">
    <property type="entry name" value="NAD(P)-binding Rossmann-fold domains"/>
    <property type="match status" value="1"/>
</dbReference>
<dbReference type="InterPro" id="IPR052228">
    <property type="entry name" value="Sec_Metab_Biosynth_Oxidored"/>
</dbReference>
<gene>
    <name evidence="2" type="ORF">BBI17_004300</name>
    <name evidence="3" type="ORF">BBO99_00004124</name>
</gene>